<accession>A0A8S5N5P3</accession>
<reference evidence="1" key="1">
    <citation type="journal article" date="2021" name="Proc. Natl. Acad. Sci. U.S.A.">
        <title>A Catalog of Tens of Thousands of Viruses from Human Metagenomes Reveals Hidden Associations with Chronic Diseases.</title>
        <authorList>
            <person name="Tisza M.J."/>
            <person name="Buck C.B."/>
        </authorList>
    </citation>
    <scope>NUCLEOTIDE SEQUENCE</scope>
    <source>
        <strain evidence="1">Ctlzn3</strain>
    </source>
</reference>
<proteinExistence type="predicted"/>
<protein>
    <submittedName>
        <fullName evidence="1">Uncharacterized protein</fullName>
    </submittedName>
</protein>
<name>A0A8S5N5P3_9CAUD</name>
<sequence>MRCFYSLCDFCLLSILPPNTTCQCGTKCGIFFIIHETIKKRGHSPPSYM</sequence>
<evidence type="ECO:0000313" key="1">
    <source>
        <dbReference type="EMBL" id="DAD90061.1"/>
    </source>
</evidence>
<organism evidence="1">
    <name type="scientific">Siphoviridae sp. ctlzn3</name>
    <dbReference type="NCBI Taxonomy" id="2826450"/>
    <lineage>
        <taxon>Viruses</taxon>
        <taxon>Duplodnaviria</taxon>
        <taxon>Heunggongvirae</taxon>
        <taxon>Uroviricota</taxon>
        <taxon>Caudoviricetes</taxon>
    </lineage>
</organism>
<dbReference type="EMBL" id="BK015076">
    <property type="protein sequence ID" value="DAD90061.1"/>
    <property type="molecule type" value="Genomic_DNA"/>
</dbReference>